<keyword evidence="2" id="KW-1185">Reference proteome</keyword>
<evidence type="ECO:0000313" key="1">
    <source>
        <dbReference type="EMBL" id="KAJ9095285.1"/>
    </source>
</evidence>
<dbReference type="EMBL" id="JASBWT010000022">
    <property type="protein sequence ID" value="KAJ9095285.1"/>
    <property type="molecule type" value="Genomic_DNA"/>
</dbReference>
<reference evidence="1" key="1">
    <citation type="submission" date="2023-04" db="EMBL/GenBank/DDBJ databases">
        <title>Draft Genome sequencing of Naganishia species isolated from polar environments using Oxford Nanopore Technology.</title>
        <authorList>
            <person name="Leo P."/>
            <person name="Venkateswaran K."/>
        </authorList>
    </citation>
    <scope>NUCLEOTIDE SEQUENCE</scope>
    <source>
        <strain evidence="1">MNA-CCFEE 5423</strain>
    </source>
</reference>
<evidence type="ECO:0000313" key="2">
    <source>
        <dbReference type="Proteomes" id="UP001227268"/>
    </source>
</evidence>
<name>A0ACC2V838_9TREE</name>
<proteinExistence type="predicted"/>
<dbReference type="Proteomes" id="UP001227268">
    <property type="component" value="Unassembled WGS sequence"/>
</dbReference>
<protein>
    <submittedName>
        <fullName evidence="1">Uncharacterized protein</fullName>
    </submittedName>
</protein>
<accession>A0ACC2V838</accession>
<sequence>MRSLAKKPQQPNTDDDLVPMLDLFPIGEATTVLDKHRQLARRQAEKIVQTALPSLIEDFQHLLDSAANDEFSPFWKGHLESEHFARGLELAEISWLLIGSFGSLIRNNPEAVGSLDNSSRLSADNLAHCSTATYYLTMPSFAKKFTTAAPGDGVVLPMLDSFRIGDADTVLQKHKQSVRQRAQEIVQTALPAYIEHLQHLLDSANSDESSVFWKGHLESEDFAKGVQLPKKSGCCEKRVHDTAGRDANGPQGLLDDPKDALMEGTGLRTTEAQKYQIMMQDLRTWTRLEKPTIEDGGNFGVGVQEKVSNQIKNDFATAEEVECFGNQNYYRQRQKLGTMWCRYPNFQDHATALKLADTHFFLESRMEIVKLQSLALQQLNNLRNNWVKVCDPKGREGKERSSTLY</sequence>
<comment type="caution">
    <text evidence="1">The sequence shown here is derived from an EMBL/GenBank/DDBJ whole genome shotgun (WGS) entry which is preliminary data.</text>
</comment>
<organism evidence="1 2">
    <name type="scientific">Naganishia friedmannii</name>
    <dbReference type="NCBI Taxonomy" id="89922"/>
    <lineage>
        <taxon>Eukaryota</taxon>
        <taxon>Fungi</taxon>
        <taxon>Dikarya</taxon>
        <taxon>Basidiomycota</taxon>
        <taxon>Agaricomycotina</taxon>
        <taxon>Tremellomycetes</taxon>
        <taxon>Filobasidiales</taxon>
        <taxon>Filobasidiaceae</taxon>
        <taxon>Naganishia</taxon>
    </lineage>
</organism>
<gene>
    <name evidence="1" type="ORF">QFC21_005651</name>
</gene>